<feature type="region of interest" description="Disordered" evidence="1">
    <location>
        <begin position="305"/>
        <end position="362"/>
    </location>
</feature>
<name>A0A8C3I1R4_CHRPI</name>
<sequence length="362" mass="39617">APIVNSKSLCDAQLSTKSTIAGILRPVKCTFKNARGVDNGRGNPVASNKETSKSLVPCPLKCIEAAKAPDNQVVAEETRLTKDYLQSNMFNSPTHKESAVVPLPSTTAESQTTGPKKQLPVFAKICSKTDPDSVPEGLQNTGTGCLEASFGNDWTNSQHTPCHPAGIYATPFSHLTRWEVTPILRSHRLADMTGITTAASEKNHLKYNGNVFTPRFATTSTTTSLNQPVWLSLNYPPPPIYPNHSNFPQFQGLYPQRARIPYQQTLHPPLGCYSRQVTPYNPQQIFRSPYTPLLNYIPLVQPGYSYQQRNPSKPSSSVRDPPAMAGDGPQYHFSHSYGFSSTPGGSVRTNPYFSSNGSGINF</sequence>
<dbReference type="Ensembl" id="ENSCPBT00000031045.1">
    <property type="protein sequence ID" value="ENSCPBP00000026347.1"/>
    <property type="gene ID" value="ENSCPBG00000018722.1"/>
</dbReference>
<dbReference type="Pfam" id="PF15752">
    <property type="entry name" value="DUF4688"/>
    <property type="match status" value="2"/>
</dbReference>
<dbReference type="Proteomes" id="UP000694380">
    <property type="component" value="Chromosome 19"/>
</dbReference>
<dbReference type="InterPro" id="IPR031496">
    <property type="entry name" value="DUF4688"/>
</dbReference>
<gene>
    <name evidence="2" type="primary">C1orf94</name>
</gene>
<evidence type="ECO:0000256" key="1">
    <source>
        <dbReference type="SAM" id="MobiDB-lite"/>
    </source>
</evidence>
<dbReference type="OMA" id="KKPAWPA"/>
<keyword evidence="3" id="KW-1185">Reference proteome</keyword>
<evidence type="ECO:0000313" key="2">
    <source>
        <dbReference type="Ensembl" id="ENSCPBP00000026347.1"/>
    </source>
</evidence>
<proteinExistence type="predicted"/>
<organism evidence="2 3">
    <name type="scientific">Chrysemys picta bellii</name>
    <name type="common">Western painted turtle</name>
    <name type="synonym">Emys bellii</name>
    <dbReference type="NCBI Taxonomy" id="8478"/>
    <lineage>
        <taxon>Eukaryota</taxon>
        <taxon>Metazoa</taxon>
        <taxon>Chordata</taxon>
        <taxon>Craniata</taxon>
        <taxon>Vertebrata</taxon>
        <taxon>Euteleostomi</taxon>
        <taxon>Archelosauria</taxon>
        <taxon>Testudinata</taxon>
        <taxon>Testudines</taxon>
        <taxon>Cryptodira</taxon>
        <taxon>Durocryptodira</taxon>
        <taxon>Testudinoidea</taxon>
        <taxon>Emydidae</taxon>
        <taxon>Chrysemys</taxon>
    </lineage>
</organism>
<accession>A0A8C3I1R4</accession>
<reference evidence="2" key="1">
    <citation type="journal article" date="2015" name="Genome Biol. Evol.">
        <title>Physical Mapping and Refinement of the Painted Turtle Genome (Chrysemys picta) Inform Amniote Genome Evolution and Challenge Turtle-Bird Chromosomal Conservation.</title>
        <authorList>
            <person name="Badenhorst D."/>
            <person name="Hillier L.W."/>
            <person name="Literman R."/>
            <person name="Montiel E.E."/>
            <person name="Radhakrishnan S."/>
            <person name="Shen Y."/>
            <person name="Minx P."/>
            <person name="Janes D.E."/>
            <person name="Warren W.C."/>
            <person name="Edwards S.V."/>
            <person name="Valenzuela N."/>
        </authorList>
    </citation>
    <scope>NUCLEOTIDE SEQUENCE [LARGE SCALE GENOMIC DNA]</scope>
</reference>
<dbReference type="PANTHER" id="PTHR35674">
    <property type="entry name" value="CDNA SEQUENCE CK137956"/>
    <property type="match status" value="1"/>
</dbReference>
<feature type="compositionally biased region" description="Polar residues" evidence="1">
    <location>
        <begin position="305"/>
        <end position="318"/>
    </location>
</feature>
<feature type="compositionally biased region" description="Polar residues" evidence="1">
    <location>
        <begin position="337"/>
        <end position="362"/>
    </location>
</feature>
<protein>
    <submittedName>
        <fullName evidence="2">Chromosome 1 open reading frame 94</fullName>
    </submittedName>
</protein>
<dbReference type="PANTHER" id="PTHR35674:SF1">
    <property type="entry name" value="CDNA SEQUENCE CK137956"/>
    <property type="match status" value="1"/>
</dbReference>
<reference evidence="2" key="2">
    <citation type="submission" date="2025-08" db="UniProtKB">
        <authorList>
            <consortium name="Ensembl"/>
        </authorList>
    </citation>
    <scope>IDENTIFICATION</scope>
</reference>
<dbReference type="GeneTree" id="ENSGT00390000017672"/>
<evidence type="ECO:0000313" key="3">
    <source>
        <dbReference type="Proteomes" id="UP000694380"/>
    </source>
</evidence>
<reference evidence="2" key="3">
    <citation type="submission" date="2025-09" db="UniProtKB">
        <authorList>
            <consortium name="Ensembl"/>
        </authorList>
    </citation>
    <scope>IDENTIFICATION</scope>
</reference>
<dbReference type="AlphaFoldDB" id="A0A8C3I1R4"/>